<protein>
    <submittedName>
        <fullName evidence="1">Uncharacterized protein</fullName>
    </submittedName>
</protein>
<comment type="caution">
    <text evidence="1">The sequence shown here is derived from an EMBL/GenBank/DDBJ whole genome shotgun (WGS) entry which is preliminary data.</text>
</comment>
<proteinExistence type="predicted"/>
<feature type="non-terminal residue" evidence="1">
    <location>
        <position position="99"/>
    </location>
</feature>
<keyword evidence="2" id="KW-1185">Reference proteome</keyword>
<dbReference type="EMBL" id="JAXCGZ010004931">
    <property type="protein sequence ID" value="KAK7081427.1"/>
    <property type="molecule type" value="Genomic_DNA"/>
</dbReference>
<dbReference type="Proteomes" id="UP001381693">
    <property type="component" value="Unassembled WGS sequence"/>
</dbReference>
<reference evidence="1 2" key="1">
    <citation type="submission" date="2023-11" db="EMBL/GenBank/DDBJ databases">
        <title>Halocaridina rubra genome assembly.</title>
        <authorList>
            <person name="Smith C."/>
        </authorList>
    </citation>
    <scope>NUCLEOTIDE SEQUENCE [LARGE SCALE GENOMIC DNA]</scope>
    <source>
        <strain evidence="1">EP-1</strain>
        <tissue evidence="1">Whole</tissue>
    </source>
</reference>
<gene>
    <name evidence="1" type="ORF">SK128_023452</name>
</gene>
<name>A0AAN9AEE1_HALRR</name>
<dbReference type="PANTHER" id="PTHR33244:SF3">
    <property type="entry name" value="PEPTIDASE A2 DOMAIN-CONTAINING PROTEIN"/>
    <property type="match status" value="1"/>
</dbReference>
<dbReference type="AlphaFoldDB" id="A0AAN9AEE1"/>
<evidence type="ECO:0000313" key="2">
    <source>
        <dbReference type="Proteomes" id="UP001381693"/>
    </source>
</evidence>
<dbReference type="PANTHER" id="PTHR33244">
    <property type="entry name" value="INTEGRASE CATALYTIC DOMAIN-CONTAINING PROTEIN-RELATED"/>
    <property type="match status" value="1"/>
</dbReference>
<sequence>MAAPPLHVPAHPESFSKKWQAETEDCGRRAAASTEQVMPHYESRAHPLTKLTAGQRAPIQDPISYHWDKVRVVMGCGRSRGYEVRLPSGRVCGRIVDIS</sequence>
<organism evidence="1 2">
    <name type="scientific">Halocaridina rubra</name>
    <name type="common">Hawaiian red shrimp</name>
    <dbReference type="NCBI Taxonomy" id="373956"/>
    <lineage>
        <taxon>Eukaryota</taxon>
        <taxon>Metazoa</taxon>
        <taxon>Ecdysozoa</taxon>
        <taxon>Arthropoda</taxon>
        <taxon>Crustacea</taxon>
        <taxon>Multicrustacea</taxon>
        <taxon>Malacostraca</taxon>
        <taxon>Eumalacostraca</taxon>
        <taxon>Eucarida</taxon>
        <taxon>Decapoda</taxon>
        <taxon>Pleocyemata</taxon>
        <taxon>Caridea</taxon>
        <taxon>Atyoidea</taxon>
        <taxon>Atyidae</taxon>
        <taxon>Halocaridina</taxon>
    </lineage>
</organism>
<accession>A0AAN9AEE1</accession>
<evidence type="ECO:0000313" key="1">
    <source>
        <dbReference type="EMBL" id="KAK7081427.1"/>
    </source>
</evidence>